<name>A0A9P4UFT9_9PLEO</name>
<gene>
    <name evidence="2" type="ORF">P171DRAFT_518677</name>
</gene>
<dbReference type="EMBL" id="MU001496">
    <property type="protein sequence ID" value="KAF2447592.1"/>
    <property type="molecule type" value="Genomic_DNA"/>
</dbReference>
<accession>A0A9P4UFT9</accession>
<reference evidence="2" key="1">
    <citation type="journal article" date="2020" name="Stud. Mycol.">
        <title>101 Dothideomycetes genomes: a test case for predicting lifestyles and emergence of pathogens.</title>
        <authorList>
            <person name="Haridas S."/>
            <person name="Albert R."/>
            <person name="Binder M."/>
            <person name="Bloem J."/>
            <person name="Labutti K."/>
            <person name="Salamov A."/>
            <person name="Andreopoulos B."/>
            <person name="Baker S."/>
            <person name="Barry K."/>
            <person name="Bills G."/>
            <person name="Bluhm B."/>
            <person name="Cannon C."/>
            <person name="Castanera R."/>
            <person name="Culley D."/>
            <person name="Daum C."/>
            <person name="Ezra D."/>
            <person name="Gonzalez J."/>
            <person name="Henrissat B."/>
            <person name="Kuo A."/>
            <person name="Liang C."/>
            <person name="Lipzen A."/>
            <person name="Lutzoni F."/>
            <person name="Magnuson J."/>
            <person name="Mondo S."/>
            <person name="Nolan M."/>
            <person name="Ohm R."/>
            <person name="Pangilinan J."/>
            <person name="Park H.-J."/>
            <person name="Ramirez L."/>
            <person name="Alfaro M."/>
            <person name="Sun H."/>
            <person name="Tritt A."/>
            <person name="Yoshinaga Y."/>
            <person name="Zwiers L.-H."/>
            <person name="Turgeon B."/>
            <person name="Goodwin S."/>
            <person name="Spatafora J."/>
            <person name="Crous P."/>
            <person name="Grigoriev I."/>
        </authorList>
    </citation>
    <scope>NUCLEOTIDE SEQUENCE</scope>
    <source>
        <strain evidence="2">CBS 690.94</strain>
    </source>
</reference>
<dbReference type="Gene3D" id="3.40.630.30">
    <property type="match status" value="1"/>
</dbReference>
<dbReference type="AlphaFoldDB" id="A0A9P4UFT9"/>
<dbReference type="Pfam" id="PF00583">
    <property type="entry name" value="Acetyltransf_1"/>
    <property type="match status" value="1"/>
</dbReference>
<protein>
    <recommendedName>
        <fullName evidence="1">N-acetyltransferase domain-containing protein</fullName>
    </recommendedName>
</protein>
<sequence length="231" mass="26019">MPLVLRPMTTADTLSWTRIRTLAYHGPLHILTHTRPLSESSILALAHDRKKEIDKPHTWQWKVVDTDLPPSKDDPADNGGRTIAVAVWSAHNIASQNDTPRIGDEGKDTPFVPPELRLDVLTAVLAPLRAAQDDIMEDPVPYLKLDSLATHPEHHRRGAGRILLHWGVEKADAEGWRTYLDATPVGLKSYERVGFKIVREVTFDRGQWGGEGEDWWACMVRESKGASYERI</sequence>
<evidence type="ECO:0000313" key="2">
    <source>
        <dbReference type="EMBL" id="KAF2447592.1"/>
    </source>
</evidence>
<dbReference type="InterPro" id="IPR016181">
    <property type="entry name" value="Acyl_CoA_acyltransferase"/>
</dbReference>
<dbReference type="PROSITE" id="PS51186">
    <property type="entry name" value="GNAT"/>
    <property type="match status" value="1"/>
</dbReference>
<evidence type="ECO:0000313" key="3">
    <source>
        <dbReference type="Proteomes" id="UP000799764"/>
    </source>
</evidence>
<dbReference type="Proteomes" id="UP000799764">
    <property type="component" value="Unassembled WGS sequence"/>
</dbReference>
<dbReference type="GO" id="GO:0016747">
    <property type="term" value="F:acyltransferase activity, transferring groups other than amino-acyl groups"/>
    <property type="evidence" value="ECO:0007669"/>
    <property type="project" value="InterPro"/>
</dbReference>
<dbReference type="SUPFAM" id="SSF55729">
    <property type="entry name" value="Acyl-CoA N-acyltransferases (Nat)"/>
    <property type="match status" value="1"/>
</dbReference>
<dbReference type="OrthoDB" id="410198at2759"/>
<keyword evidence="3" id="KW-1185">Reference proteome</keyword>
<proteinExistence type="predicted"/>
<comment type="caution">
    <text evidence="2">The sequence shown here is derived from an EMBL/GenBank/DDBJ whole genome shotgun (WGS) entry which is preliminary data.</text>
</comment>
<organism evidence="2 3">
    <name type="scientific">Karstenula rhodostoma CBS 690.94</name>
    <dbReference type="NCBI Taxonomy" id="1392251"/>
    <lineage>
        <taxon>Eukaryota</taxon>
        <taxon>Fungi</taxon>
        <taxon>Dikarya</taxon>
        <taxon>Ascomycota</taxon>
        <taxon>Pezizomycotina</taxon>
        <taxon>Dothideomycetes</taxon>
        <taxon>Pleosporomycetidae</taxon>
        <taxon>Pleosporales</taxon>
        <taxon>Massarineae</taxon>
        <taxon>Didymosphaeriaceae</taxon>
        <taxon>Karstenula</taxon>
    </lineage>
</organism>
<dbReference type="InterPro" id="IPR000182">
    <property type="entry name" value="GNAT_dom"/>
</dbReference>
<evidence type="ECO:0000259" key="1">
    <source>
        <dbReference type="PROSITE" id="PS51186"/>
    </source>
</evidence>
<feature type="domain" description="N-acetyltransferase" evidence="1">
    <location>
        <begin position="32"/>
        <end position="221"/>
    </location>
</feature>
<dbReference type="InterPro" id="IPR052523">
    <property type="entry name" value="Trichothecene_AcTrans"/>
</dbReference>
<dbReference type="PANTHER" id="PTHR42791">
    <property type="entry name" value="GNAT FAMILY ACETYLTRANSFERASE"/>
    <property type="match status" value="1"/>
</dbReference>
<dbReference type="PANTHER" id="PTHR42791:SF14">
    <property type="entry name" value="N-ACETYLTRANSFERASE DOMAIN-CONTAINING PROTEIN"/>
    <property type="match status" value="1"/>
</dbReference>
<dbReference type="CDD" id="cd04301">
    <property type="entry name" value="NAT_SF"/>
    <property type="match status" value="1"/>
</dbReference>